<dbReference type="AlphaFoldDB" id="A0A8J6N2B6"/>
<organism evidence="1 2">
    <name type="scientific">Candidatus Desulfacyla euxinica</name>
    <dbReference type="NCBI Taxonomy" id="2841693"/>
    <lineage>
        <taxon>Bacteria</taxon>
        <taxon>Deltaproteobacteria</taxon>
        <taxon>Candidatus Desulfacyla</taxon>
    </lineage>
</organism>
<accession>A0A8J6N2B6</accession>
<gene>
    <name evidence="1" type="ORF">H8E19_14390</name>
</gene>
<protein>
    <submittedName>
        <fullName evidence="1">Uncharacterized protein</fullName>
    </submittedName>
</protein>
<evidence type="ECO:0000313" key="2">
    <source>
        <dbReference type="Proteomes" id="UP000650524"/>
    </source>
</evidence>
<dbReference type="Proteomes" id="UP000650524">
    <property type="component" value="Unassembled WGS sequence"/>
</dbReference>
<sequence>MMIDQETIAAMYKGLKATTRSRLNQAIKMIVEAKERGGKVVAVVGSGPNIHEGVTTLIAELMHKGLIDGVSTSSAVVNHEMGGTLEKVKRFDGKAFGFESNKLPCDGQFEVSMLSKARLEEYQREIHIDTGLYRRMRRVKGNVIIKVAGNMAYPTGLRTEKLARDVLALSKRWGLPFEQVAGYGADPYTMIGAGALNNIPVLVTVPQLIGGGEVGLAVGDSIPLSERCQRVAELLGSADVIIESALALSQEIHDGPFELFTGHGIWSDWEGGWTYSLRDKKIIRIDLDPNLEKAWAKERESGMVSDAVHKGLPKTKSMRIPFRMEMSGFARIPGSIPVVGDIGEVWPVMATKVAEALDVKLDQMSYKQSLPAGEKFREWIVRRVKPVDRERMFKAVRELASGSR</sequence>
<evidence type="ECO:0000313" key="1">
    <source>
        <dbReference type="EMBL" id="MBC8178591.1"/>
    </source>
</evidence>
<dbReference type="EMBL" id="JACNJD010000290">
    <property type="protein sequence ID" value="MBC8178591.1"/>
    <property type="molecule type" value="Genomic_DNA"/>
</dbReference>
<proteinExistence type="predicted"/>
<name>A0A8J6N2B6_9DELT</name>
<comment type="caution">
    <text evidence="1">The sequence shown here is derived from an EMBL/GenBank/DDBJ whole genome shotgun (WGS) entry which is preliminary data.</text>
</comment>
<reference evidence="1 2" key="1">
    <citation type="submission" date="2020-08" db="EMBL/GenBank/DDBJ databases">
        <title>Bridging the membrane lipid divide: bacteria of the FCB group superphylum have the potential to synthesize archaeal ether lipids.</title>
        <authorList>
            <person name="Villanueva L."/>
            <person name="Von Meijenfeldt F.A.B."/>
            <person name="Westbye A.B."/>
            <person name="Yadav S."/>
            <person name="Hopmans E.C."/>
            <person name="Dutilh B.E."/>
            <person name="Sinninghe Damste J.S."/>
        </authorList>
    </citation>
    <scope>NUCLEOTIDE SEQUENCE [LARGE SCALE GENOMIC DNA]</scope>
    <source>
        <strain evidence="1">NIOZ-UU27</strain>
    </source>
</reference>